<keyword evidence="1" id="KW-0732">Signal</keyword>
<keyword evidence="3" id="KW-1185">Reference proteome</keyword>
<name>A0ABW1SEH7_9PROT</name>
<dbReference type="Proteomes" id="UP001596303">
    <property type="component" value="Unassembled WGS sequence"/>
</dbReference>
<dbReference type="InterPro" id="IPR038404">
    <property type="entry name" value="TRAP_DctP_sf"/>
</dbReference>
<proteinExistence type="predicted"/>
<organism evidence="2 3">
    <name type="scientific">Ponticaulis profundi</name>
    <dbReference type="NCBI Taxonomy" id="2665222"/>
    <lineage>
        <taxon>Bacteria</taxon>
        <taxon>Pseudomonadati</taxon>
        <taxon>Pseudomonadota</taxon>
        <taxon>Alphaproteobacteria</taxon>
        <taxon>Hyphomonadales</taxon>
        <taxon>Hyphomonadaceae</taxon>
        <taxon>Ponticaulis</taxon>
    </lineage>
</organism>
<dbReference type="InterPro" id="IPR018389">
    <property type="entry name" value="DctP_fam"/>
</dbReference>
<dbReference type="Gene3D" id="3.40.190.10">
    <property type="entry name" value="Periplasmic binding protein-like II"/>
    <property type="match status" value="1"/>
</dbReference>
<dbReference type="PANTHER" id="PTHR33376:SF5">
    <property type="entry name" value="EXTRACYTOPLASMIC SOLUTE RECEPTOR PROTEIN"/>
    <property type="match status" value="1"/>
</dbReference>
<reference evidence="3" key="1">
    <citation type="journal article" date="2019" name="Int. J. Syst. Evol. Microbiol.">
        <title>The Global Catalogue of Microorganisms (GCM) 10K type strain sequencing project: providing services to taxonomists for standard genome sequencing and annotation.</title>
        <authorList>
            <consortium name="The Broad Institute Genomics Platform"/>
            <consortium name="The Broad Institute Genome Sequencing Center for Infectious Disease"/>
            <person name="Wu L."/>
            <person name="Ma J."/>
        </authorList>
    </citation>
    <scope>NUCLEOTIDE SEQUENCE [LARGE SCALE GENOMIC DNA]</scope>
    <source>
        <strain evidence="3">CGMCC-1.15741</strain>
    </source>
</reference>
<dbReference type="Pfam" id="PF03480">
    <property type="entry name" value="DctP"/>
    <property type="match status" value="1"/>
</dbReference>
<evidence type="ECO:0000313" key="3">
    <source>
        <dbReference type="Proteomes" id="UP001596303"/>
    </source>
</evidence>
<sequence>MINRRNLIGAGLLGAGGAAAAFANPERAADLAAPAISRNRRRLNMVTTWPKGLPGLGEAPERVAQRIQTMSEGLIEVKVFAAGELVPAFECFDAVANGSADMYHGAEYYWPAKSSAYPFFTAVPFGMTAQEIMGWIDFGGGQKLWDELSADFGIKPIQAANTGHQMGGWFRKEINSLDDLVGLQMRIPGQGGDVLRALGGSARTLPGGEIYQALQTGNIDATEWVGPWNDYALGFYREAPYYYGPGFHEPGASLAVGVNLRLWNEMTEGERAMITAACESVNHTSLGEFTYQNAVYLDILQREHNIQLRSFPDDVVKAMSDAAQDVRAASGRDGIEKRIYESFESGLKKMRDWAAVSEGPYYAARELGARASGT</sequence>
<accession>A0ABW1SEH7</accession>
<dbReference type="EMBL" id="JBHSSW010000066">
    <property type="protein sequence ID" value="MFC6199609.1"/>
    <property type="molecule type" value="Genomic_DNA"/>
</dbReference>
<evidence type="ECO:0000256" key="1">
    <source>
        <dbReference type="ARBA" id="ARBA00022729"/>
    </source>
</evidence>
<gene>
    <name evidence="2" type="ORF">ACFQDM_16125</name>
</gene>
<evidence type="ECO:0000313" key="2">
    <source>
        <dbReference type="EMBL" id="MFC6199609.1"/>
    </source>
</evidence>
<comment type="caution">
    <text evidence="2">The sequence shown here is derived from an EMBL/GenBank/DDBJ whole genome shotgun (WGS) entry which is preliminary data.</text>
</comment>
<dbReference type="InterPro" id="IPR006311">
    <property type="entry name" value="TAT_signal"/>
</dbReference>
<dbReference type="RefSeq" id="WP_377380795.1">
    <property type="nucleotide sequence ID" value="NZ_JBHSSW010000066.1"/>
</dbReference>
<dbReference type="CDD" id="cd13604">
    <property type="entry name" value="PBP2_TRAP_ketoacid_lactate_like"/>
    <property type="match status" value="1"/>
</dbReference>
<dbReference type="PANTHER" id="PTHR33376">
    <property type="match status" value="1"/>
</dbReference>
<dbReference type="PIRSF" id="PIRSF039026">
    <property type="entry name" value="SiaP"/>
    <property type="match status" value="1"/>
</dbReference>
<dbReference type="Gene3D" id="3.40.190.170">
    <property type="entry name" value="Bacterial extracellular solute-binding protein, family 7"/>
    <property type="match status" value="1"/>
</dbReference>
<dbReference type="PROSITE" id="PS51318">
    <property type="entry name" value="TAT"/>
    <property type="match status" value="1"/>
</dbReference>
<protein>
    <submittedName>
        <fullName evidence="2">TRAP transporter substrate-binding protein</fullName>
    </submittedName>
</protein>
<dbReference type="InterPro" id="IPR026289">
    <property type="entry name" value="SBP_TakP-like"/>
</dbReference>